<dbReference type="EMBL" id="SMFM01000004">
    <property type="protein sequence ID" value="TDD76026.1"/>
    <property type="molecule type" value="Genomic_DNA"/>
</dbReference>
<dbReference type="AlphaFoldDB" id="A0A4R5AWC4"/>
<evidence type="ECO:0000313" key="2">
    <source>
        <dbReference type="Proteomes" id="UP000295278"/>
    </source>
</evidence>
<dbReference type="OrthoDB" id="680899at2"/>
<evidence type="ECO:0000313" key="1">
    <source>
        <dbReference type="EMBL" id="TDD76026.1"/>
    </source>
</evidence>
<name>A0A4R5AWC4_9FLAO</name>
<dbReference type="Proteomes" id="UP000295278">
    <property type="component" value="Unassembled WGS sequence"/>
</dbReference>
<protein>
    <submittedName>
        <fullName evidence="1">Uncharacterized protein</fullName>
    </submittedName>
</protein>
<comment type="caution">
    <text evidence="1">The sequence shown here is derived from an EMBL/GenBank/DDBJ whole genome shotgun (WGS) entry which is preliminary data.</text>
</comment>
<organism evidence="1 2">
    <name type="scientific">Flavobacterium caseinilyticum</name>
    <dbReference type="NCBI Taxonomy" id="2541732"/>
    <lineage>
        <taxon>Bacteria</taxon>
        <taxon>Pseudomonadati</taxon>
        <taxon>Bacteroidota</taxon>
        <taxon>Flavobacteriia</taxon>
        <taxon>Flavobacteriales</taxon>
        <taxon>Flavobacteriaceae</taxon>
        <taxon>Flavobacterium</taxon>
    </lineage>
</organism>
<gene>
    <name evidence="1" type="ORF">E0F89_10735</name>
</gene>
<sequence length="100" mass="11387">MEKEYQFKLVEGQFAPAEAGKVLFSLINNKINYHNLEKFSNQIRFDEDSSHSKIRIETLSEASAYIKDLISEASSKNIELKIEGVIQIVLLPKSKTEVNV</sequence>
<accession>A0A4R5AWC4</accession>
<proteinExistence type="predicted"/>
<keyword evidence="2" id="KW-1185">Reference proteome</keyword>
<dbReference type="RefSeq" id="WP_131909775.1">
    <property type="nucleotide sequence ID" value="NZ_SMFM01000004.1"/>
</dbReference>
<reference evidence="1 2" key="1">
    <citation type="submission" date="2019-03" db="EMBL/GenBank/DDBJ databases">
        <title>Flavobacterium AT-3-2 sp. nov., isolated from arctic soil.</title>
        <authorList>
            <person name="Chaudhary D.K."/>
        </authorList>
    </citation>
    <scope>NUCLEOTIDE SEQUENCE [LARGE SCALE GENOMIC DNA]</scope>
    <source>
        <strain evidence="1 2">AT-3-2</strain>
    </source>
</reference>